<dbReference type="RefSeq" id="WP_123846632.1">
    <property type="nucleotide sequence ID" value="NZ_RPDH01000001.1"/>
</dbReference>
<dbReference type="GO" id="GO:0019104">
    <property type="term" value="F:DNA N-glycosylase activity"/>
    <property type="evidence" value="ECO:0007669"/>
    <property type="project" value="TreeGrafter"/>
</dbReference>
<dbReference type="InterPro" id="IPR023170">
    <property type="entry name" value="HhH_base_excis_C"/>
</dbReference>
<evidence type="ECO:0000256" key="4">
    <source>
        <dbReference type="ARBA" id="ARBA00022763"/>
    </source>
</evidence>
<dbReference type="InterPro" id="IPR003651">
    <property type="entry name" value="Endonuclease3_FeS-loop_motif"/>
</dbReference>
<feature type="domain" description="HhH-GPD" evidence="10">
    <location>
        <begin position="39"/>
        <end position="184"/>
    </location>
</feature>
<keyword evidence="4" id="KW-0227">DNA damage</keyword>
<keyword evidence="11" id="KW-0540">Nuclease</keyword>
<evidence type="ECO:0000256" key="9">
    <source>
        <dbReference type="SAM" id="MobiDB-lite"/>
    </source>
</evidence>
<feature type="compositionally biased region" description="Basic and acidic residues" evidence="9">
    <location>
        <begin position="237"/>
        <end position="247"/>
    </location>
</feature>
<evidence type="ECO:0000259" key="10">
    <source>
        <dbReference type="SMART" id="SM00478"/>
    </source>
</evidence>
<dbReference type="SUPFAM" id="SSF48150">
    <property type="entry name" value="DNA-glycosylase"/>
    <property type="match status" value="1"/>
</dbReference>
<keyword evidence="5" id="KW-0378">Hydrolase</keyword>
<name>A0A3N4Q1L0_9BACT</name>
<dbReference type="SMART" id="SM00525">
    <property type="entry name" value="FES"/>
    <property type="match status" value="1"/>
</dbReference>
<feature type="compositionally biased region" description="Low complexity" evidence="9">
    <location>
        <begin position="224"/>
        <end position="233"/>
    </location>
</feature>
<dbReference type="Gene3D" id="1.10.1670.10">
    <property type="entry name" value="Helix-hairpin-Helix base-excision DNA repair enzymes (C-terminal)"/>
    <property type="match status" value="1"/>
</dbReference>
<dbReference type="InterPro" id="IPR003265">
    <property type="entry name" value="HhH-GPD_domain"/>
</dbReference>
<dbReference type="GO" id="GO:0004519">
    <property type="term" value="F:endonuclease activity"/>
    <property type="evidence" value="ECO:0007669"/>
    <property type="project" value="UniProtKB-KW"/>
</dbReference>
<dbReference type="InterPro" id="IPR011257">
    <property type="entry name" value="DNA_glycosylase"/>
</dbReference>
<dbReference type="Pfam" id="PF00730">
    <property type="entry name" value="HhH-GPD"/>
    <property type="match status" value="1"/>
</dbReference>
<dbReference type="GO" id="GO:0051539">
    <property type="term" value="F:4 iron, 4 sulfur cluster binding"/>
    <property type="evidence" value="ECO:0007669"/>
    <property type="project" value="UniProtKB-KW"/>
</dbReference>
<evidence type="ECO:0000256" key="6">
    <source>
        <dbReference type="ARBA" id="ARBA00023004"/>
    </source>
</evidence>
<evidence type="ECO:0000256" key="2">
    <source>
        <dbReference type="ARBA" id="ARBA00022485"/>
    </source>
</evidence>
<keyword evidence="3" id="KW-0479">Metal-binding</keyword>
<evidence type="ECO:0000313" key="11">
    <source>
        <dbReference type="EMBL" id="RPE14118.1"/>
    </source>
</evidence>
<dbReference type="SMART" id="SM00478">
    <property type="entry name" value="ENDO3c"/>
    <property type="match status" value="1"/>
</dbReference>
<protein>
    <submittedName>
        <fullName evidence="11">Endonuclease III</fullName>
    </submittedName>
</protein>
<keyword evidence="11" id="KW-0255">Endonuclease</keyword>
<dbReference type="AlphaFoldDB" id="A0A3N4Q1L0"/>
<dbReference type="PANTHER" id="PTHR10359:SF18">
    <property type="entry name" value="ENDONUCLEASE III"/>
    <property type="match status" value="1"/>
</dbReference>
<proteinExistence type="predicted"/>
<evidence type="ECO:0000256" key="5">
    <source>
        <dbReference type="ARBA" id="ARBA00022801"/>
    </source>
</evidence>
<evidence type="ECO:0000256" key="8">
    <source>
        <dbReference type="ARBA" id="ARBA00023295"/>
    </source>
</evidence>
<accession>A0A3N4Q1L0</accession>
<keyword evidence="2" id="KW-0004">4Fe-4S</keyword>
<evidence type="ECO:0000313" key="12">
    <source>
        <dbReference type="Proteomes" id="UP000278351"/>
    </source>
</evidence>
<sequence>MGKAVNWPEAIKPLIKKYKGQKHPLDYGNTYQLVVGVVLSAQDSDRNINKLGPALFEAFPNMQALSKATPEDLFPYINKIRNFGNKAKWLVEIAQTIKKDSNIPLTQATLTELPGIGRKSANVIMRESGVAPEGIIVDLHVVRVAPRLGIVTATDPVKIEKQLMAALPPSEWDAGMAMSFLGREICRPTPKCGECLMNPVCEYYQSTKSQGGALETVKQQETRPAGAKSAPKAKSAKPKEPKAEGVKLKAPKKSKS</sequence>
<gene>
    <name evidence="11" type="ORF">EGT74_11605</name>
</gene>
<keyword evidence="7" id="KW-0411">Iron-sulfur</keyword>
<keyword evidence="12" id="KW-1185">Reference proteome</keyword>
<dbReference type="GO" id="GO:0006285">
    <property type="term" value="P:base-excision repair, AP site formation"/>
    <property type="evidence" value="ECO:0007669"/>
    <property type="project" value="TreeGrafter"/>
</dbReference>
<dbReference type="OrthoDB" id="9800977at2"/>
<comment type="caution">
    <text evidence="11">The sequence shown here is derived from an EMBL/GenBank/DDBJ whole genome shotgun (WGS) entry which is preliminary data.</text>
</comment>
<keyword evidence="8" id="KW-0326">Glycosidase</keyword>
<dbReference type="Gene3D" id="1.10.340.30">
    <property type="entry name" value="Hypothetical protein, domain 2"/>
    <property type="match status" value="1"/>
</dbReference>
<evidence type="ECO:0000256" key="7">
    <source>
        <dbReference type="ARBA" id="ARBA00023014"/>
    </source>
</evidence>
<evidence type="ECO:0000256" key="3">
    <source>
        <dbReference type="ARBA" id="ARBA00022723"/>
    </source>
</evidence>
<dbReference type="GO" id="GO:0046872">
    <property type="term" value="F:metal ion binding"/>
    <property type="evidence" value="ECO:0007669"/>
    <property type="project" value="UniProtKB-KW"/>
</dbReference>
<dbReference type="EMBL" id="RPDH01000001">
    <property type="protein sequence ID" value="RPE14118.1"/>
    <property type="molecule type" value="Genomic_DNA"/>
</dbReference>
<reference evidence="11 12" key="1">
    <citation type="submission" date="2018-11" db="EMBL/GenBank/DDBJ databases">
        <title>Chitinophaga lutea sp.nov., isolate from arsenic contaminated soil.</title>
        <authorList>
            <person name="Zong Y."/>
        </authorList>
    </citation>
    <scope>NUCLEOTIDE SEQUENCE [LARGE SCALE GENOMIC DNA]</scope>
    <source>
        <strain evidence="11 12">ZY74</strain>
    </source>
</reference>
<dbReference type="CDD" id="cd00056">
    <property type="entry name" value="ENDO3c"/>
    <property type="match status" value="1"/>
</dbReference>
<evidence type="ECO:0000256" key="1">
    <source>
        <dbReference type="ARBA" id="ARBA00001966"/>
    </source>
</evidence>
<feature type="region of interest" description="Disordered" evidence="9">
    <location>
        <begin position="212"/>
        <end position="256"/>
    </location>
</feature>
<dbReference type="Proteomes" id="UP000278351">
    <property type="component" value="Unassembled WGS sequence"/>
</dbReference>
<comment type="cofactor">
    <cofactor evidence="1">
        <name>[4Fe-4S] cluster</name>
        <dbReference type="ChEBI" id="CHEBI:49883"/>
    </cofactor>
</comment>
<organism evidence="11 12">
    <name type="scientific">Chitinophaga lutea</name>
    <dbReference type="NCBI Taxonomy" id="2488634"/>
    <lineage>
        <taxon>Bacteria</taxon>
        <taxon>Pseudomonadati</taxon>
        <taxon>Bacteroidota</taxon>
        <taxon>Chitinophagia</taxon>
        <taxon>Chitinophagales</taxon>
        <taxon>Chitinophagaceae</taxon>
        <taxon>Chitinophaga</taxon>
    </lineage>
</organism>
<dbReference type="PANTHER" id="PTHR10359">
    <property type="entry name" value="A/G-SPECIFIC ADENINE GLYCOSYLASE/ENDONUCLEASE III"/>
    <property type="match status" value="1"/>
</dbReference>
<keyword evidence="6" id="KW-0408">Iron</keyword>